<dbReference type="WBParaSite" id="SPAL_0001515900.1">
    <property type="protein sequence ID" value="SPAL_0001515900.1"/>
    <property type="gene ID" value="SPAL_0001515900"/>
</dbReference>
<evidence type="ECO:0000256" key="2">
    <source>
        <dbReference type="ARBA" id="ARBA00023125"/>
    </source>
</evidence>
<feature type="region of interest" description="Disordered" evidence="5">
    <location>
        <begin position="31"/>
        <end position="71"/>
    </location>
</feature>
<comment type="subcellular location">
    <subcellularLocation>
        <location evidence="1 4">Nucleus</location>
    </subcellularLocation>
</comment>
<dbReference type="Proteomes" id="UP000046392">
    <property type="component" value="Unplaced"/>
</dbReference>
<dbReference type="Gene3D" id="1.10.10.10">
    <property type="entry name" value="Winged helix-like DNA-binding domain superfamily/Winged helix DNA-binding domain"/>
    <property type="match status" value="1"/>
</dbReference>
<dbReference type="InterPro" id="IPR051770">
    <property type="entry name" value="Forkhead_box_regulator"/>
</dbReference>
<dbReference type="Pfam" id="PF00250">
    <property type="entry name" value="Forkhead"/>
    <property type="match status" value="1"/>
</dbReference>
<dbReference type="PANTHER" id="PTHR46262:SF2">
    <property type="entry name" value="FORKHEAD BOX PROTEIN BINIOU"/>
    <property type="match status" value="1"/>
</dbReference>
<dbReference type="PROSITE" id="PS00658">
    <property type="entry name" value="FORK_HEAD_2"/>
    <property type="match status" value="1"/>
</dbReference>
<keyword evidence="2 4" id="KW-0238">DNA-binding</keyword>
<dbReference type="InterPro" id="IPR036390">
    <property type="entry name" value="WH_DNA-bd_sf"/>
</dbReference>
<feature type="compositionally biased region" description="Basic residues" evidence="5">
    <location>
        <begin position="59"/>
        <end position="71"/>
    </location>
</feature>
<keyword evidence="7" id="KW-1185">Reference proteome</keyword>
<dbReference type="STRING" id="174720.A0A0N5CB96"/>
<dbReference type="InterPro" id="IPR036388">
    <property type="entry name" value="WH-like_DNA-bd_sf"/>
</dbReference>
<dbReference type="GO" id="GO:0009887">
    <property type="term" value="P:animal organ morphogenesis"/>
    <property type="evidence" value="ECO:0007669"/>
    <property type="project" value="TreeGrafter"/>
</dbReference>
<name>A0A0N5CB96_STREA</name>
<reference evidence="8" key="1">
    <citation type="submission" date="2017-02" db="UniProtKB">
        <authorList>
            <consortium name="WormBaseParasite"/>
        </authorList>
    </citation>
    <scope>IDENTIFICATION</scope>
</reference>
<dbReference type="PANTHER" id="PTHR46262">
    <property type="entry name" value="FORKHEAD BOX PROTEIN BINIOU"/>
    <property type="match status" value="1"/>
</dbReference>
<organism evidence="7 8">
    <name type="scientific">Strongyloides papillosus</name>
    <name type="common">Intestinal threadworm</name>
    <dbReference type="NCBI Taxonomy" id="174720"/>
    <lineage>
        <taxon>Eukaryota</taxon>
        <taxon>Metazoa</taxon>
        <taxon>Ecdysozoa</taxon>
        <taxon>Nematoda</taxon>
        <taxon>Chromadorea</taxon>
        <taxon>Rhabditida</taxon>
        <taxon>Tylenchina</taxon>
        <taxon>Panagrolaimomorpha</taxon>
        <taxon>Strongyloidoidea</taxon>
        <taxon>Strongyloididae</taxon>
        <taxon>Strongyloides</taxon>
    </lineage>
</organism>
<dbReference type="AlphaFoldDB" id="A0A0N5CB96"/>
<dbReference type="GO" id="GO:0000978">
    <property type="term" value="F:RNA polymerase II cis-regulatory region sequence-specific DNA binding"/>
    <property type="evidence" value="ECO:0007669"/>
    <property type="project" value="TreeGrafter"/>
</dbReference>
<sequence length="479" mass="54706">MLQNSSSNGHIHGYSNFNNSHYSSLITEKNDGERTSLDEDLSNSSQASKDDITSSIKNTKSHSSIKIRRGKKPEKPAISYIALISLAIKAQPSRKATLAEIYKYLQGNYEFFRGEYNGWKNSIRHNLSLNECFIKLPKTDGEKIGKGHQWTIDDSVDFCYEAGIYRRRPRHTTPRSIQSNDNCDETNQDINTNTHQDNSHLTSLTIPRTEESSLLMPTHTIKDNFSLNQENGCNYEFSDNDITTSSLYNNVDQQNTIPSTYPQSFSIWHQPTVPLWQDSPFYPPPTVPYSSQNWVPNYPTNYEGFTNNSSNIFNTPGHTPYTTPTYPTPTYPSSYSTLSYSSPSIFNTYQINDQQNINYQHPLEDVPSINDKTIDKHFSPQQPQSSSSSYLIDGGMNYDNSLQQYTTNVRDSTQQTLTTAPPPPPTTTTLDSTITNFSQSNLFIHFNKSFFVFYIISYKIHIKNKTIGTKKYFKNDFFK</sequence>
<feature type="domain" description="Fork-head" evidence="6">
    <location>
        <begin position="75"/>
        <end position="170"/>
    </location>
</feature>
<dbReference type="PROSITE" id="PS50039">
    <property type="entry name" value="FORK_HEAD_3"/>
    <property type="match status" value="1"/>
</dbReference>
<dbReference type="GO" id="GO:0005634">
    <property type="term" value="C:nucleus"/>
    <property type="evidence" value="ECO:0007669"/>
    <property type="project" value="UniProtKB-SubCell"/>
</dbReference>
<evidence type="ECO:0000256" key="4">
    <source>
        <dbReference type="PROSITE-ProRule" id="PRU00089"/>
    </source>
</evidence>
<dbReference type="InterPro" id="IPR001766">
    <property type="entry name" value="Fork_head_dom"/>
</dbReference>
<evidence type="ECO:0000256" key="3">
    <source>
        <dbReference type="ARBA" id="ARBA00023242"/>
    </source>
</evidence>
<protein>
    <submittedName>
        <fullName evidence="8">Fork-head domain-containing protein</fullName>
    </submittedName>
</protein>
<dbReference type="PRINTS" id="PR00053">
    <property type="entry name" value="FORKHEAD"/>
</dbReference>
<dbReference type="GO" id="GO:0001710">
    <property type="term" value="P:mesodermal cell fate commitment"/>
    <property type="evidence" value="ECO:0007669"/>
    <property type="project" value="UniProtKB-ARBA"/>
</dbReference>
<dbReference type="SMART" id="SM00339">
    <property type="entry name" value="FH"/>
    <property type="match status" value="1"/>
</dbReference>
<dbReference type="InterPro" id="IPR030456">
    <property type="entry name" value="TF_fork_head_CS_2"/>
</dbReference>
<evidence type="ECO:0000256" key="1">
    <source>
        <dbReference type="ARBA" id="ARBA00004123"/>
    </source>
</evidence>
<proteinExistence type="predicted"/>
<feature type="compositionally biased region" description="Polar residues" evidence="5">
    <location>
        <begin position="42"/>
        <end position="58"/>
    </location>
</feature>
<dbReference type="FunFam" id="1.10.10.10:FF:000071">
    <property type="entry name" value="Forkhead box F1"/>
    <property type="match status" value="1"/>
</dbReference>
<evidence type="ECO:0000313" key="8">
    <source>
        <dbReference type="WBParaSite" id="SPAL_0001515900.1"/>
    </source>
</evidence>
<dbReference type="GO" id="GO:0000981">
    <property type="term" value="F:DNA-binding transcription factor activity, RNA polymerase II-specific"/>
    <property type="evidence" value="ECO:0007669"/>
    <property type="project" value="TreeGrafter"/>
</dbReference>
<dbReference type="SUPFAM" id="SSF46785">
    <property type="entry name" value="Winged helix' DNA-binding domain"/>
    <property type="match status" value="1"/>
</dbReference>
<evidence type="ECO:0000256" key="5">
    <source>
        <dbReference type="SAM" id="MobiDB-lite"/>
    </source>
</evidence>
<accession>A0A0N5CB96</accession>
<keyword evidence="3 4" id="KW-0539">Nucleus</keyword>
<feature type="region of interest" description="Disordered" evidence="5">
    <location>
        <begin position="369"/>
        <end position="393"/>
    </location>
</feature>
<evidence type="ECO:0000259" key="6">
    <source>
        <dbReference type="PROSITE" id="PS50039"/>
    </source>
</evidence>
<feature type="DNA-binding region" description="Fork-head" evidence="4">
    <location>
        <begin position="75"/>
        <end position="170"/>
    </location>
</feature>
<feature type="compositionally biased region" description="Low complexity" evidence="5">
    <location>
        <begin position="379"/>
        <end position="389"/>
    </location>
</feature>
<evidence type="ECO:0000313" key="7">
    <source>
        <dbReference type="Proteomes" id="UP000046392"/>
    </source>
</evidence>